<keyword evidence="4" id="KW-1185">Reference proteome</keyword>
<sequence length="476" mass="52234">MSQVPRAPSAFDLNSLRSAIDKTLEVKLDTTICRTALSEIPKDAALTNLLEGLDQEDGLPIPRKHFETAAIIANYLAFQSIIAPLSRLYRSNFEFYDDVVSDLARAKEELKTARQVANDAQSNFDQKNLDFVNLKTAYDTLLAEYNTLKTQAPSNGAAPVTTTKAAMSSSLRQTVENPPIFTDAGRRLQELYIKNISFADFELELTNLMNLCGLNDSMKVHHLRNKINKRLRNAFAYRDLPPKNDFKRWLEICRTVAGNLEDADHRQKMANHFFNPGSDNGNSNGNSGRSSTKLAANDVPVTSAAVTASPVTSPATAPPDLSKHQTAAPRALISRVSVAAVRQTTIPPPKKEETEPTSPAIEKEEVEPSSLPAIKKEKIKPFSLPAIKKEKIQTAPEPSPAPELLPTVTKLTPKIDPKTGYRTVPAPVKALVAQRAEFKIAVTGTAALLIKTKSPALYEPYVRVAGRRVSIGTYRP</sequence>
<organism evidence="3 4">
    <name type="scientific">Pseudoneurospora amorphoporcata</name>
    <dbReference type="NCBI Taxonomy" id="241081"/>
    <lineage>
        <taxon>Eukaryota</taxon>
        <taxon>Fungi</taxon>
        <taxon>Dikarya</taxon>
        <taxon>Ascomycota</taxon>
        <taxon>Pezizomycotina</taxon>
        <taxon>Sordariomycetes</taxon>
        <taxon>Sordariomycetidae</taxon>
        <taxon>Sordariales</taxon>
        <taxon>Sordariaceae</taxon>
        <taxon>Pseudoneurospora</taxon>
    </lineage>
</organism>
<keyword evidence="1" id="KW-0175">Coiled coil</keyword>
<feature type="region of interest" description="Disordered" evidence="2">
    <location>
        <begin position="343"/>
        <end position="372"/>
    </location>
</feature>
<evidence type="ECO:0000313" key="4">
    <source>
        <dbReference type="Proteomes" id="UP001303222"/>
    </source>
</evidence>
<evidence type="ECO:0000313" key="3">
    <source>
        <dbReference type="EMBL" id="KAK3947414.1"/>
    </source>
</evidence>
<evidence type="ECO:0000256" key="2">
    <source>
        <dbReference type="SAM" id="MobiDB-lite"/>
    </source>
</evidence>
<name>A0AAN6NLP8_9PEZI</name>
<reference evidence="3" key="2">
    <citation type="submission" date="2023-06" db="EMBL/GenBank/DDBJ databases">
        <authorList>
            <consortium name="Lawrence Berkeley National Laboratory"/>
            <person name="Mondo S.J."/>
            <person name="Hensen N."/>
            <person name="Bonometti L."/>
            <person name="Westerberg I."/>
            <person name="Brannstrom I.O."/>
            <person name="Guillou S."/>
            <person name="Cros-Aarteil S."/>
            <person name="Calhoun S."/>
            <person name="Haridas S."/>
            <person name="Kuo A."/>
            <person name="Pangilinan J."/>
            <person name="Riley R."/>
            <person name="Labutti K."/>
            <person name="Andreopoulos B."/>
            <person name="Lipzen A."/>
            <person name="Chen C."/>
            <person name="Yanf M."/>
            <person name="Daum C."/>
            <person name="Ng V."/>
            <person name="Clum A."/>
            <person name="Steindorff A."/>
            <person name="Ohm R."/>
            <person name="Martin F."/>
            <person name="Silar P."/>
            <person name="Natvig D."/>
            <person name="Lalanne C."/>
            <person name="Gautier V."/>
            <person name="Ament-Velasquez S.L."/>
            <person name="Kruys A."/>
            <person name="Hutchinson M.I."/>
            <person name="Powell A.J."/>
            <person name="Barry K."/>
            <person name="Miller A.N."/>
            <person name="Grigoriev I.V."/>
            <person name="Debuchy R."/>
            <person name="Gladieux P."/>
            <person name="Thoren M.H."/>
            <person name="Johannesson H."/>
        </authorList>
    </citation>
    <scope>NUCLEOTIDE SEQUENCE</scope>
    <source>
        <strain evidence="3">CBS 626.80</strain>
    </source>
</reference>
<dbReference type="EMBL" id="MU859355">
    <property type="protein sequence ID" value="KAK3947414.1"/>
    <property type="molecule type" value="Genomic_DNA"/>
</dbReference>
<gene>
    <name evidence="3" type="ORF">QBC32DRAFT_384138</name>
</gene>
<comment type="caution">
    <text evidence="3">The sequence shown here is derived from an EMBL/GenBank/DDBJ whole genome shotgun (WGS) entry which is preliminary data.</text>
</comment>
<reference evidence="3" key="1">
    <citation type="journal article" date="2023" name="Mol. Phylogenet. Evol.">
        <title>Genome-scale phylogeny and comparative genomics of the fungal order Sordariales.</title>
        <authorList>
            <person name="Hensen N."/>
            <person name="Bonometti L."/>
            <person name="Westerberg I."/>
            <person name="Brannstrom I.O."/>
            <person name="Guillou S."/>
            <person name="Cros-Aarteil S."/>
            <person name="Calhoun S."/>
            <person name="Haridas S."/>
            <person name="Kuo A."/>
            <person name="Mondo S."/>
            <person name="Pangilinan J."/>
            <person name="Riley R."/>
            <person name="LaButti K."/>
            <person name="Andreopoulos B."/>
            <person name="Lipzen A."/>
            <person name="Chen C."/>
            <person name="Yan M."/>
            <person name="Daum C."/>
            <person name="Ng V."/>
            <person name="Clum A."/>
            <person name="Steindorff A."/>
            <person name="Ohm R.A."/>
            <person name="Martin F."/>
            <person name="Silar P."/>
            <person name="Natvig D.O."/>
            <person name="Lalanne C."/>
            <person name="Gautier V."/>
            <person name="Ament-Velasquez S.L."/>
            <person name="Kruys A."/>
            <person name="Hutchinson M.I."/>
            <person name="Powell A.J."/>
            <person name="Barry K."/>
            <person name="Miller A.N."/>
            <person name="Grigoriev I.V."/>
            <person name="Debuchy R."/>
            <person name="Gladieux P."/>
            <person name="Hiltunen Thoren M."/>
            <person name="Johannesson H."/>
        </authorList>
    </citation>
    <scope>NUCLEOTIDE SEQUENCE</scope>
    <source>
        <strain evidence="3">CBS 626.80</strain>
    </source>
</reference>
<protein>
    <submittedName>
        <fullName evidence="3">Uncharacterized protein</fullName>
    </submittedName>
</protein>
<feature type="region of interest" description="Disordered" evidence="2">
    <location>
        <begin position="270"/>
        <end position="293"/>
    </location>
</feature>
<feature type="coiled-coil region" evidence="1">
    <location>
        <begin position="96"/>
        <end position="123"/>
    </location>
</feature>
<accession>A0AAN6NLP8</accession>
<feature type="compositionally biased region" description="Low complexity" evidence="2">
    <location>
        <begin position="306"/>
        <end position="319"/>
    </location>
</feature>
<proteinExistence type="predicted"/>
<dbReference type="AlphaFoldDB" id="A0AAN6NLP8"/>
<dbReference type="Proteomes" id="UP001303222">
    <property type="component" value="Unassembled WGS sequence"/>
</dbReference>
<feature type="compositionally biased region" description="Low complexity" evidence="2">
    <location>
        <begin position="275"/>
        <end position="291"/>
    </location>
</feature>
<evidence type="ECO:0000256" key="1">
    <source>
        <dbReference type="SAM" id="Coils"/>
    </source>
</evidence>
<feature type="region of interest" description="Disordered" evidence="2">
    <location>
        <begin position="306"/>
        <end position="328"/>
    </location>
</feature>